<feature type="compositionally biased region" description="Polar residues" evidence="1">
    <location>
        <begin position="55"/>
        <end position="67"/>
    </location>
</feature>
<gene>
    <name evidence="2" type="ORF">TWF718_002633</name>
</gene>
<dbReference type="Proteomes" id="UP001313282">
    <property type="component" value="Unassembled WGS sequence"/>
</dbReference>
<keyword evidence="3" id="KW-1185">Reference proteome</keyword>
<feature type="region of interest" description="Disordered" evidence="1">
    <location>
        <begin position="1"/>
        <end position="69"/>
    </location>
</feature>
<dbReference type="AlphaFoldDB" id="A0AAN8RBL3"/>
<protein>
    <submittedName>
        <fullName evidence="2">Uncharacterized protein</fullName>
    </submittedName>
</protein>
<evidence type="ECO:0000313" key="3">
    <source>
        <dbReference type="Proteomes" id="UP001313282"/>
    </source>
</evidence>
<dbReference type="EMBL" id="JAVHNR010000010">
    <property type="protein sequence ID" value="KAK6332099.1"/>
    <property type="molecule type" value="Genomic_DNA"/>
</dbReference>
<organism evidence="2 3">
    <name type="scientific">Orbilia javanica</name>
    <dbReference type="NCBI Taxonomy" id="47235"/>
    <lineage>
        <taxon>Eukaryota</taxon>
        <taxon>Fungi</taxon>
        <taxon>Dikarya</taxon>
        <taxon>Ascomycota</taxon>
        <taxon>Pezizomycotina</taxon>
        <taxon>Orbiliomycetes</taxon>
        <taxon>Orbiliales</taxon>
        <taxon>Orbiliaceae</taxon>
        <taxon>Orbilia</taxon>
    </lineage>
</organism>
<comment type="caution">
    <text evidence="2">The sequence shown here is derived from an EMBL/GenBank/DDBJ whole genome shotgun (WGS) entry which is preliminary data.</text>
</comment>
<reference evidence="2 3" key="1">
    <citation type="submission" date="2019-10" db="EMBL/GenBank/DDBJ databases">
        <authorList>
            <person name="Palmer J.M."/>
        </authorList>
    </citation>
    <scope>NUCLEOTIDE SEQUENCE [LARGE SCALE GENOMIC DNA]</scope>
    <source>
        <strain evidence="2 3">TWF718</strain>
    </source>
</reference>
<feature type="compositionally biased region" description="Polar residues" evidence="1">
    <location>
        <begin position="1"/>
        <end position="25"/>
    </location>
</feature>
<accession>A0AAN8RBL3</accession>
<name>A0AAN8RBL3_9PEZI</name>
<evidence type="ECO:0000256" key="1">
    <source>
        <dbReference type="SAM" id="MobiDB-lite"/>
    </source>
</evidence>
<evidence type="ECO:0000313" key="2">
    <source>
        <dbReference type="EMBL" id="KAK6332099.1"/>
    </source>
</evidence>
<sequence length="239" mass="26749">MFRSTNPQHATSDWSSILGVSQPGQGTRKRSARYDSDQEDEEDGLMTLGSKKQRTSSIDTNQTSSFLPSHPNVAMNAFISPPVTPTPMPQRQASDIAMEDLDMADSQPSSQNDWNSGMYADIRVPSFVQQDSNLSVISMLDVEEQDGHVQRPHTPGIIMRDMTRLEVSPSCEIQNRGWMGMERAGETMQHYHEQQESHQTQAGNMVAAASRGRFTMGYRADCEKCRNRVPGHYAHPPTF</sequence>
<proteinExistence type="predicted"/>